<organism evidence="1 2">
    <name type="scientific">Trichoderma longibrachiatum ATCC 18648</name>
    <dbReference type="NCBI Taxonomy" id="983965"/>
    <lineage>
        <taxon>Eukaryota</taxon>
        <taxon>Fungi</taxon>
        <taxon>Dikarya</taxon>
        <taxon>Ascomycota</taxon>
        <taxon>Pezizomycotina</taxon>
        <taxon>Sordariomycetes</taxon>
        <taxon>Hypocreomycetidae</taxon>
        <taxon>Hypocreales</taxon>
        <taxon>Hypocreaceae</taxon>
        <taxon>Trichoderma</taxon>
    </lineage>
</organism>
<proteinExistence type="predicted"/>
<keyword evidence="2" id="KW-1185">Reference proteome</keyword>
<dbReference type="AlphaFoldDB" id="A0A2T4CE28"/>
<evidence type="ECO:0000313" key="1">
    <source>
        <dbReference type="EMBL" id="PTB79829.1"/>
    </source>
</evidence>
<dbReference type="OrthoDB" id="10264595at2759"/>
<evidence type="ECO:0000313" key="2">
    <source>
        <dbReference type="Proteomes" id="UP000240760"/>
    </source>
</evidence>
<name>A0A2T4CE28_TRILO</name>
<dbReference type="Gene3D" id="1.25.10.10">
    <property type="entry name" value="Leucine-rich Repeat Variant"/>
    <property type="match status" value="1"/>
</dbReference>
<dbReference type="EMBL" id="KZ679128">
    <property type="protein sequence ID" value="PTB79829.1"/>
    <property type="molecule type" value="Genomic_DNA"/>
</dbReference>
<protein>
    <submittedName>
        <fullName evidence="1">Uncharacterized protein</fullName>
    </submittedName>
</protein>
<feature type="non-terminal residue" evidence="1">
    <location>
        <position position="1"/>
    </location>
</feature>
<reference evidence="1 2" key="1">
    <citation type="submission" date="2016-07" db="EMBL/GenBank/DDBJ databases">
        <title>Multiple horizontal gene transfer events from other fungi enriched the ability of initially mycotrophic Trichoderma (Ascomycota) to feed on dead plant biomass.</title>
        <authorList>
            <consortium name="DOE Joint Genome Institute"/>
            <person name="Aerts A."/>
            <person name="Atanasova L."/>
            <person name="Chenthamara K."/>
            <person name="Zhang J."/>
            <person name="Grujic M."/>
            <person name="Henrissat B."/>
            <person name="Kuo A."/>
            <person name="Salamov A."/>
            <person name="Lipzen A."/>
            <person name="Labutti K."/>
            <person name="Barry K."/>
            <person name="Miao Y."/>
            <person name="Rahimi M.J."/>
            <person name="Shen Q."/>
            <person name="Grigoriev I.V."/>
            <person name="Kubicek C.P."/>
            <person name="Druzhinina I.S."/>
        </authorList>
    </citation>
    <scope>NUCLEOTIDE SEQUENCE [LARGE SCALE GENOMIC DNA]</scope>
    <source>
        <strain evidence="1 2">ATCC 18648</strain>
    </source>
</reference>
<dbReference type="Proteomes" id="UP000240760">
    <property type="component" value="Unassembled WGS sequence"/>
</dbReference>
<accession>A0A2T4CE28</accession>
<dbReference type="InterPro" id="IPR011989">
    <property type="entry name" value="ARM-like"/>
</dbReference>
<gene>
    <name evidence="1" type="ORF">M440DRAFT_1327183</name>
</gene>
<dbReference type="STRING" id="983965.A0A2T4CE28"/>
<sequence length="59" mass="6784">FEKSLYDLIRGLRNHKGNEKEYIQKTLKECRAEVRSQDMGASLPFLLPSFLSLIVSLLS</sequence>